<dbReference type="OrthoDB" id="6104649at2"/>
<reference evidence="1 2" key="1">
    <citation type="submission" date="2018-06" db="EMBL/GenBank/DDBJ databases">
        <title>Marinomonas sp. YLB-05 draft genome sequence.</title>
        <authorList>
            <person name="Yu L."/>
            <person name="Tang X."/>
        </authorList>
    </citation>
    <scope>NUCLEOTIDE SEQUENCE [LARGE SCALE GENOMIC DNA]</scope>
    <source>
        <strain evidence="1 2">YLB-05</strain>
    </source>
</reference>
<gene>
    <name evidence="1" type="ORF">DN730_03880</name>
</gene>
<dbReference type="AlphaFoldDB" id="A0A370UEM7"/>
<keyword evidence="2" id="KW-1185">Reference proteome</keyword>
<organism evidence="1 2">
    <name type="scientific">Marinomonas piezotolerans</name>
    <dbReference type="NCBI Taxonomy" id="2213058"/>
    <lineage>
        <taxon>Bacteria</taxon>
        <taxon>Pseudomonadati</taxon>
        <taxon>Pseudomonadota</taxon>
        <taxon>Gammaproteobacteria</taxon>
        <taxon>Oceanospirillales</taxon>
        <taxon>Oceanospirillaceae</taxon>
        <taxon>Marinomonas</taxon>
    </lineage>
</organism>
<protein>
    <submittedName>
        <fullName evidence="1">Uncharacterized protein</fullName>
    </submittedName>
</protein>
<evidence type="ECO:0000313" key="1">
    <source>
        <dbReference type="EMBL" id="RDL46185.1"/>
    </source>
</evidence>
<name>A0A370UEM7_9GAMM</name>
<sequence>MQFNSKSALQPLLGSVDGLVRFKGCYLLKSIEERVLIGTFTTRVAVLSDVENIGELEVRLLGNNFGTLVALQNEYLQVEVAFKRVKTNSFFYLAWYETLGSSTVEGIGQRIKQLSEKSVREDAVLLDQRISAIRSPYLRDYCVNLSNMLPDKMSSIAWNSLISNLEHQSEEAVCIQLTMLMCKGDIFRCGYFLNLLPDKRPYRTWELSLLGD</sequence>
<dbReference type="Proteomes" id="UP000254326">
    <property type="component" value="Unassembled WGS sequence"/>
</dbReference>
<accession>A0A370UEM7</accession>
<evidence type="ECO:0000313" key="2">
    <source>
        <dbReference type="Proteomes" id="UP000254326"/>
    </source>
</evidence>
<dbReference type="EMBL" id="QKRA01000001">
    <property type="protein sequence ID" value="RDL46185.1"/>
    <property type="molecule type" value="Genomic_DNA"/>
</dbReference>
<comment type="caution">
    <text evidence="1">The sequence shown here is derived from an EMBL/GenBank/DDBJ whole genome shotgun (WGS) entry which is preliminary data.</text>
</comment>
<dbReference type="RefSeq" id="WP_115466771.1">
    <property type="nucleotide sequence ID" value="NZ_QKRA01000001.1"/>
</dbReference>
<proteinExistence type="predicted"/>